<dbReference type="SUPFAM" id="SSF100920">
    <property type="entry name" value="Heat shock protein 70kD (HSP70), peptide-binding domain"/>
    <property type="match status" value="1"/>
</dbReference>
<organism evidence="8">
    <name type="scientific">Taenia asiatica</name>
    <name type="common">Asian tapeworm</name>
    <dbReference type="NCBI Taxonomy" id="60517"/>
    <lineage>
        <taxon>Eukaryota</taxon>
        <taxon>Metazoa</taxon>
        <taxon>Spiralia</taxon>
        <taxon>Lophotrochozoa</taxon>
        <taxon>Platyhelminthes</taxon>
        <taxon>Cestoda</taxon>
        <taxon>Eucestoda</taxon>
        <taxon>Cyclophyllidea</taxon>
        <taxon>Taeniidae</taxon>
        <taxon>Taenia</taxon>
    </lineage>
</organism>
<dbReference type="FunFam" id="3.30.30.30:FF:000001">
    <property type="entry name" value="heat shock 70 kDa protein-like"/>
    <property type="match status" value="1"/>
</dbReference>
<dbReference type="InterPro" id="IPR043129">
    <property type="entry name" value="ATPase_NBD"/>
</dbReference>
<evidence type="ECO:0000313" key="8">
    <source>
        <dbReference type="WBParaSite" id="TASK_0000916001-mRNA-1"/>
    </source>
</evidence>
<gene>
    <name evidence="6" type="ORF">TASK_LOCUS9161</name>
</gene>
<dbReference type="PRINTS" id="PR00301">
    <property type="entry name" value="HEATSHOCK70"/>
</dbReference>
<dbReference type="Pfam" id="PF00012">
    <property type="entry name" value="HSP70"/>
    <property type="match status" value="2"/>
</dbReference>
<dbReference type="WBParaSite" id="TASK_0000916001-mRNA-1">
    <property type="protein sequence ID" value="TASK_0000916001-mRNA-1"/>
    <property type="gene ID" value="TASK_0000916001"/>
</dbReference>
<dbReference type="Gene3D" id="2.60.34.10">
    <property type="entry name" value="Substrate Binding Domain Of DNAk, Chain A, domain 1"/>
    <property type="match status" value="1"/>
</dbReference>
<sequence>MSAGPAIGIDLGTTFSCVGIFQGGKVEIIANGQGDRKTPSCVAFTDGEYLTGDAAKNQAAINPKNTVYDVKRLIGRRFNDEAVQSDMTHWPFKVVDSNTKPKVEVKYCGKTKRFTAEEISSMVLLEMKKTAEAYTGKTVTDAVITVPAYFNSNQRQATIDAGRIAGLNVMRIVSESMAAALAYGLGKRADRQRNVLIFDLGGGTLDLSIMSIENEKFEVIAVGGDTHLGGGDFDSRLVDHCVNLFKQEHGGIDLATNAKAISSLRKTMSAIVYQTLIDARLDKADVDEVLLVGGSTRILKVQHLLQDVFSGTACGAALLAFSMIDKQSLVMQDVAPFSVKLATPDGVLTTLIERNMKIPSETTLGCTAYFENQQYMLIWVYECEPSMTNKSYFVGEFMVSGFPPSSRRFPQINATFAIDENGTFNVSAVDVLSKQQMSVYVRYTGRLSEEQITQIRNEAEELKLENEKQRSKMATRNELESYIFTMQSMLDDDEIRQKTSEEQRSRALEMCETFHLQWITASPVLSHNSLTTAGLSHNHRRLVDLLQ</sequence>
<dbReference type="GO" id="GO:0140662">
    <property type="term" value="F:ATP-dependent protein folding chaperone"/>
    <property type="evidence" value="ECO:0007669"/>
    <property type="project" value="InterPro"/>
</dbReference>
<comment type="similarity">
    <text evidence="1 4">Belongs to the heat shock protein 70 family.</text>
</comment>
<dbReference type="Gene3D" id="1.20.1270.10">
    <property type="match status" value="1"/>
</dbReference>
<dbReference type="InterPro" id="IPR029048">
    <property type="entry name" value="HSP70_C_sf"/>
</dbReference>
<accession>A0A0R3WEC5</accession>
<evidence type="ECO:0000313" key="6">
    <source>
        <dbReference type="EMBL" id="VDK42060.1"/>
    </source>
</evidence>
<dbReference type="Gene3D" id="3.30.420.40">
    <property type="match status" value="2"/>
</dbReference>
<dbReference type="GO" id="GO:0005524">
    <property type="term" value="F:ATP binding"/>
    <property type="evidence" value="ECO:0007669"/>
    <property type="project" value="UniProtKB-KW"/>
</dbReference>
<dbReference type="PANTHER" id="PTHR19375">
    <property type="entry name" value="HEAT SHOCK PROTEIN 70KDA"/>
    <property type="match status" value="1"/>
</dbReference>
<dbReference type="InterPro" id="IPR018181">
    <property type="entry name" value="Heat_shock_70_CS"/>
</dbReference>
<name>A0A0R3WEC5_TAEAS</name>
<evidence type="ECO:0000313" key="7">
    <source>
        <dbReference type="Proteomes" id="UP000282613"/>
    </source>
</evidence>
<protein>
    <submittedName>
        <fullName evidence="8">Heat shock protein 70</fullName>
    </submittedName>
</protein>
<reference evidence="6 7" key="2">
    <citation type="submission" date="2018-11" db="EMBL/GenBank/DDBJ databases">
        <authorList>
            <consortium name="Pathogen Informatics"/>
        </authorList>
    </citation>
    <scope>NUCLEOTIDE SEQUENCE [LARGE SCALE GENOMIC DNA]</scope>
</reference>
<dbReference type="InterPro" id="IPR029047">
    <property type="entry name" value="HSP70_peptide-bd_sf"/>
</dbReference>
<keyword evidence="2 4" id="KW-0547">Nucleotide-binding</keyword>
<evidence type="ECO:0000256" key="1">
    <source>
        <dbReference type="ARBA" id="ARBA00007381"/>
    </source>
</evidence>
<dbReference type="SUPFAM" id="SSF100934">
    <property type="entry name" value="Heat shock protein 70kD (HSP70), C-terminal subdomain"/>
    <property type="match status" value="1"/>
</dbReference>
<dbReference type="Gene3D" id="3.90.640.10">
    <property type="entry name" value="Actin, Chain A, domain 4"/>
    <property type="match status" value="1"/>
</dbReference>
<evidence type="ECO:0000256" key="4">
    <source>
        <dbReference type="RuleBase" id="RU003322"/>
    </source>
</evidence>
<dbReference type="EMBL" id="UYRS01019010">
    <property type="protein sequence ID" value="VDK42060.1"/>
    <property type="molecule type" value="Genomic_DNA"/>
</dbReference>
<keyword evidence="5" id="KW-0175">Coiled coil</keyword>
<reference evidence="8" key="1">
    <citation type="submission" date="2017-02" db="UniProtKB">
        <authorList>
            <consortium name="WormBaseParasite"/>
        </authorList>
    </citation>
    <scope>IDENTIFICATION</scope>
</reference>
<dbReference type="AlphaFoldDB" id="A0A0R3WEC5"/>
<dbReference type="Proteomes" id="UP000282613">
    <property type="component" value="Unassembled WGS sequence"/>
</dbReference>
<keyword evidence="7" id="KW-1185">Reference proteome</keyword>
<proteinExistence type="inferred from homology"/>
<dbReference type="SUPFAM" id="SSF53067">
    <property type="entry name" value="Actin-like ATPase domain"/>
    <property type="match status" value="2"/>
</dbReference>
<dbReference type="Gene3D" id="3.30.30.30">
    <property type="match status" value="1"/>
</dbReference>
<dbReference type="InterPro" id="IPR013126">
    <property type="entry name" value="Hsp_70_fam"/>
</dbReference>
<evidence type="ECO:0000256" key="5">
    <source>
        <dbReference type="SAM" id="Coils"/>
    </source>
</evidence>
<keyword evidence="3 4" id="KW-0067">ATP-binding</keyword>
<dbReference type="PROSITE" id="PS00329">
    <property type="entry name" value="HSP70_2"/>
    <property type="match status" value="1"/>
</dbReference>
<dbReference type="FunFam" id="3.30.420.40:FF:000026">
    <property type="entry name" value="Heat shock protein 70"/>
    <property type="match status" value="1"/>
</dbReference>
<evidence type="ECO:0000256" key="2">
    <source>
        <dbReference type="ARBA" id="ARBA00022741"/>
    </source>
</evidence>
<dbReference type="PROSITE" id="PS00297">
    <property type="entry name" value="HSP70_1"/>
    <property type="match status" value="1"/>
</dbReference>
<evidence type="ECO:0000256" key="3">
    <source>
        <dbReference type="ARBA" id="ARBA00022840"/>
    </source>
</evidence>
<feature type="coiled-coil region" evidence="5">
    <location>
        <begin position="445"/>
        <end position="477"/>
    </location>
</feature>
<dbReference type="STRING" id="60517.A0A0R3WEC5"/>